<comment type="function">
    <text evidence="9">Catalyzes the transfer of a farnesyl moiety from farnesyl diphosphate to a cysteine at the fourth position from the C-terminus of several proteins. The beta subunit is responsible for peptide-binding.</text>
</comment>
<dbReference type="GO" id="GO:0004660">
    <property type="term" value="F:protein farnesyltransferase activity"/>
    <property type="evidence" value="ECO:0007669"/>
    <property type="project" value="UniProtKB-UniRule"/>
</dbReference>
<dbReference type="InterPro" id="IPR045089">
    <property type="entry name" value="PGGT1B-like"/>
</dbReference>
<evidence type="ECO:0000256" key="7">
    <source>
        <dbReference type="ARBA" id="ARBA00022737"/>
    </source>
</evidence>
<dbReference type="Pfam" id="PF00432">
    <property type="entry name" value="Prenyltrans"/>
    <property type="match status" value="1"/>
</dbReference>
<evidence type="ECO:0000256" key="2">
    <source>
        <dbReference type="ARBA" id="ARBA00012702"/>
    </source>
</evidence>
<proteinExistence type="inferred from homology"/>
<evidence type="ECO:0000256" key="5">
    <source>
        <dbReference type="ARBA" id="ARBA00022679"/>
    </source>
</evidence>
<dbReference type="OMA" id="WCIYWIL"/>
<comment type="subunit">
    <text evidence="9">Heterodimer of an alpha and a beta subunit.</text>
</comment>
<organism evidence="11 12">
    <name type="scientific">Diacronema lutheri</name>
    <name type="common">Unicellular marine alga</name>
    <name type="synonym">Monochrysis lutheri</name>
    <dbReference type="NCBI Taxonomy" id="2081491"/>
    <lineage>
        <taxon>Eukaryota</taxon>
        <taxon>Haptista</taxon>
        <taxon>Haptophyta</taxon>
        <taxon>Pavlovophyceae</taxon>
        <taxon>Pavlovales</taxon>
        <taxon>Pavlovaceae</taxon>
        <taxon>Diacronema</taxon>
    </lineage>
</organism>
<keyword evidence="4 9" id="KW-0637">Prenyltransferase</keyword>
<evidence type="ECO:0000313" key="12">
    <source>
        <dbReference type="Proteomes" id="UP000751190"/>
    </source>
</evidence>
<name>A0A8J6CD53_DIALT</name>
<dbReference type="InterPro" id="IPR008930">
    <property type="entry name" value="Terpenoid_cyclase/PrenylTrfase"/>
</dbReference>
<comment type="catalytic activity">
    <reaction evidence="9">
        <text>L-cysteinyl-[protein] + (2E,6E)-farnesyl diphosphate = S-(2E,6E)-farnesyl-L-cysteinyl-[protein] + diphosphate</text>
        <dbReference type="Rhea" id="RHEA:13345"/>
        <dbReference type="Rhea" id="RHEA-COMP:10131"/>
        <dbReference type="Rhea" id="RHEA-COMP:11535"/>
        <dbReference type="ChEBI" id="CHEBI:29950"/>
        <dbReference type="ChEBI" id="CHEBI:33019"/>
        <dbReference type="ChEBI" id="CHEBI:86019"/>
        <dbReference type="ChEBI" id="CHEBI:175763"/>
    </reaction>
</comment>
<gene>
    <name evidence="11" type="ORF">KFE25_002792</name>
</gene>
<reference evidence="11" key="1">
    <citation type="submission" date="2021-05" db="EMBL/GenBank/DDBJ databases">
        <title>The genome of the haptophyte Pavlova lutheri (Diacronema luteri, Pavlovales) - a model for lipid biosynthesis in eukaryotic algae.</title>
        <authorList>
            <person name="Hulatt C.J."/>
            <person name="Posewitz M.C."/>
        </authorList>
    </citation>
    <scope>NUCLEOTIDE SEQUENCE</scope>
    <source>
        <strain evidence="11">NIVA-4/92</strain>
    </source>
</reference>
<protein>
    <recommendedName>
        <fullName evidence="3 9">Protein farnesyltransferase subunit beta</fullName>
        <shortName evidence="9">FTase-beta</shortName>
        <ecNumber evidence="2 9">2.5.1.58</ecNumber>
    </recommendedName>
</protein>
<evidence type="ECO:0000256" key="9">
    <source>
        <dbReference type="RuleBase" id="RU365056"/>
    </source>
</evidence>
<dbReference type="Gene3D" id="1.50.10.20">
    <property type="match status" value="1"/>
</dbReference>
<comment type="cofactor">
    <cofactor evidence="9">
        <name>Zn(2+)</name>
        <dbReference type="ChEBI" id="CHEBI:29105"/>
    </cofactor>
    <text evidence="9">Binds 1 zinc ion per subunit.</text>
</comment>
<evidence type="ECO:0000313" key="11">
    <source>
        <dbReference type="EMBL" id="KAG8465485.1"/>
    </source>
</evidence>
<dbReference type="Proteomes" id="UP000751190">
    <property type="component" value="Unassembled WGS sequence"/>
</dbReference>
<sequence>MNAIDCDRFTVAHGTLSTVTTQQQASVEENCLRLYMRHLGRTNAVQRDEVHLAREEHVRYLLRGLERLSSGFQVLDSSRPWLCYWILHGLDLLGHDLDAELGSRIVGFLKRCQDPAGGYCGGPYPGQLPHLAPTYAAVNALVIIGTDEALASIDRPALHAFLKGRKHESGYYTMHEDGEIDVRGAYTAIAVATLTNLLSNELTARTAEWIATCQTYEGGLGGEPGLEAHGGYTFCGTAALSLLGRLDALRAAPLLAWLASCQKRLEGGFHGRTNKLVDGCYSFWQGGAIAVAEPLYRDKLARAQAASRAGAPSGEREAAALFAADGSWLFDQAALQDYLLICGQPESGGMRDKPGKEPDFYHTCYCLSGLAVAEHGALDSGCGAEPVCPYGQQTLLRRIDPRYNISQAKVERALAFFAQLPSIGAAADEG</sequence>
<evidence type="ECO:0000256" key="1">
    <source>
        <dbReference type="ARBA" id="ARBA00010497"/>
    </source>
</evidence>
<dbReference type="AlphaFoldDB" id="A0A8J6CD53"/>
<keyword evidence="12" id="KW-1185">Reference proteome</keyword>
<comment type="caution">
    <text evidence="11">The sequence shown here is derived from an EMBL/GenBank/DDBJ whole genome shotgun (WGS) entry which is preliminary data.</text>
</comment>
<dbReference type="GO" id="GO:0008270">
    <property type="term" value="F:zinc ion binding"/>
    <property type="evidence" value="ECO:0007669"/>
    <property type="project" value="UniProtKB-UniRule"/>
</dbReference>
<keyword evidence="8 9" id="KW-0862">Zinc</keyword>
<accession>A0A8J6CD53</accession>
<dbReference type="PANTHER" id="PTHR11774:SF6">
    <property type="entry name" value="PROTEIN FARNESYLTRANSFERASE SUBUNIT BETA"/>
    <property type="match status" value="1"/>
</dbReference>
<evidence type="ECO:0000256" key="6">
    <source>
        <dbReference type="ARBA" id="ARBA00022723"/>
    </source>
</evidence>
<dbReference type="InterPro" id="IPR001330">
    <property type="entry name" value="Prenyltrans"/>
</dbReference>
<dbReference type="GO" id="GO:0005965">
    <property type="term" value="C:protein farnesyltransferase complex"/>
    <property type="evidence" value="ECO:0007669"/>
    <property type="project" value="UniProtKB-UniRule"/>
</dbReference>
<feature type="domain" description="Prenyltransferase alpha-alpha toroid" evidence="10">
    <location>
        <begin position="52"/>
        <end position="405"/>
    </location>
</feature>
<dbReference type="OrthoDB" id="10261146at2759"/>
<comment type="similarity">
    <text evidence="1 9">Belongs to the protein prenyltransferase subunit beta family.</text>
</comment>
<dbReference type="PANTHER" id="PTHR11774">
    <property type="entry name" value="GERANYLGERANYL TRANSFERASE TYPE BETA SUBUNIT"/>
    <property type="match status" value="1"/>
</dbReference>
<dbReference type="SUPFAM" id="SSF48239">
    <property type="entry name" value="Terpenoid cyclases/Protein prenyltransferases"/>
    <property type="match status" value="1"/>
</dbReference>
<dbReference type="EMBL" id="JAGTXO010000010">
    <property type="protein sequence ID" value="KAG8465485.1"/>
    <property type="molecule type" value="Genomic_DNA"/>
</dbReference>
<dbReference type="CDD" id="cd02893">
    <property type="entry name" value="FTase"/>
    <property type="match status" value="1"/>
</dbReference>
<evidence type="ECO:0000259" key="10">
    <source>
        <dbReference type="Pfam" id="PF00432"/>
    </source>
</evidence>
<dbReference type="GO" id="GO:0097354">
    <property type="term" value="P:prenylation"/>
    <property type="evidence" value="ECO:0007669"/>
    <property type="project" value="UniProtKB-UniRule"/>
</dbReference>
<dbReference type="EC" id="2.5.1.58" evidence="2 9"/>
<keyword evidence="6 9" id="KW-0479">Metal-binding</keyword>
<evidence type="ECO:0000256" key="3">
    <source>
        <dbReference type="ARBA" id="ARBA00015798"/>
    </source>
</evidence>
<dbReference type="InterPro" id="IPR026872">
    <property type="entry name" value="FTB"/>
</dbReference>
<evidence type="ECO:0000256" key="8">
    <source>
        <dbReference type="ARBA" id="ARBA00022833"/>
    </source>
</evidence>
<evidence type="ECO:0000256" key="4">
    <source>
        <dbReference type="ARBA" id="ARBA00022602"/>
    </source>
</evidence>
<keyword evidence="7" id="KW-0677">Repeat</keyword>
<keyword evidence="5 9" id="KW-0808">Transferase</keyword>